<dbReference type="GO" id="GO:0006260">
    <property type="term" value="P:DNA replication"/>
    <property type="evidence" value="ECO:0007669"/>
    <property type="project" value="InterPro"/>
</dbReference>
<dbReference type="NCBIfam" id="TIGR01610">
    <property type="entry name" value="phage_O_Nterm"/>
    <property type="match status" value="1"/>
</dbReference>
<dbReference type="EMBL" id="BARW01033829">
    <property type="protein sequence ID" value="GAJ13919.1"/>
    <property type="molecule type" value="Genomic_DNA"/>
</dbReference>
<organism evidence="2">
    <name type="scientific">marine sediment metagenome</name>
    <dbReference type="NCBI Taxonomy" id="412755"/>
    <lineage>
        <taxon>unclassified sequences</taxon>
        <taxon>metagenomes</taxon>
        <taxon>ecological metagenomes</taxon>
    </lineage>
</organism>
<sequence>MVHSQREDENIHIKNGNYTRIHNRILEELMKIHLSGYEIKVILAIWRKTYGWRKKEDFITFKQFQKMTNLPKSEISRTLT</sequence>
<evidence type="ECO:0000313" key="2">
    <source>
        <dbReference type="EMBL" id="GAJ13919.1"/>
    </source>
</evidence>
<name>X1U8V0_9ZZZZ</name>
<dbReference type="InterPro" id="IPR036388">
    <property type="entry name" value="WH-like_DNA-bd_sf"/>
</dbReference>
<gene>
    <name evidence="2" type="ORF">S12H4_53187</name>
</gene>
<dbReference type="InterPro" id="IPR006497">
    <property type="entry name" value="Phage_lambda_VrpO_N"/>
</dbReference>
<reference evidence="2" key="1">
    <citation type="journal article" date="2014" name="Front. Microbiol.">
        <title>High frequency of phylogenetically diverse reductive dehalogenase-homologous genes in deep subseafloor sedimentary metagenomes.</title>
        <authorList>
            <person name="Kawai M."/>
            <person name="Futagami T."/>
            <person name="Toyoda A."/>
            <person name="Takaki Y."/>
            <person name="Nishi S."/>
            <person name="Hori S."/>
            <person name="Arai W."/>
            <person name="Tsubouchi T."/>
            <person name="Morono Y."/>
            <person name="Uchiyama I."/>
            <person name="Ito T."/>
            <person name="Fujiyama A."/>
            <person name="Inagaki F."/>
            <person name="Takami H."/>
        </authorList>
    </citation>
    <scope>NUCLEOTIDE SEQUENCE</scope>
    <source>
        <strain evidence="2">Expedition CK06-06</strain>
    </source>
</reference>
<feature type="domain" description="Bacteriophage lambda Replication protein O N-terminal" evidence="1">
    <location>
        <begin position="14"/>
        <end position="79"/>
    </location>
</feature>
<proteinExistence type="predicted"/>
<dbReference type="Gene3D" id="1.10.10.10">
    <property type="entry name" value="Winged helix-like DNA-binding domain superfamily/Winged helix DNA-binding domain"/>
    <property type="match status" value="1"/>
</dbReference>
<accession>X1U8V0</accession>
<comment type="caution">
    <text evidence="2">The sequence shown here is derived from an EMBL/GenBank/DDBJ whole genome shotgun (WGS) entry which is preliminary data.</text>
</comment>
<evidence type="ECO:0000259" key="1">
    <source>
        <dbReference type="Pfam" id="PF04492"/>
    </source>
</evidence>
<feature type="non-terminal residue" evidence="2">
    <location>
        <position position="80"/>
    </location>
</feature>
<dbReference type="AlphaFoldDB" id="X1U8V0"/>
<dbReference type="Pfam" id="PF04492">
    <property type="entry name" value="Phage_rep_O"/>
    <property type="match status" value="1"/>
</dbReference>
<protein>
    <recommendedName>
        <fullName evidence="1">Bacteriophage lambda Replication protein O N-terminal domain-containing protein</fullName>
    </recommendedName>
</protein>